<dbReference type="AlphaFoldDB" id="A0AAD4IHY5"/>
<sequence>MTATNSNKTKPKRFIPHINMDFDYGSDSNGPEVAENNLQDGESDSDNDERIGDLNIGSHNFGSWQAYNKEGKRLKNELSIHVKDNSRKEVARIQ</sequence>
<gene>
    <name evidence="2" type="ORF">G6011_00297</name>
</gene>
<proteinExistence type="predicted"/>
<dbReference type="EMBL" id="JAANER010000001">
    <property type="protein sequence ID" value="KAG9195177.1"/>
    <property type="molecule type" value="Genomic_DNA"/>
</dbReference>
<reference evidence="2" key="1">
    <citation type="submission" date="2021-07" db="EMBL/GenBank/DDBJ databases">
        <title>Genome Resource of American Ginseng Black Spot Pathogen Alternaria panax.</title>
        <authorList>
            <person name="Qiu C."/>
            <person name="Wang W."/>
            <person name="Liu Z."/>
        </authorList>
    </citation>
    <scope>NUCLEOTIDE SEQUENCE</scope>
    <source>
        <strain evidence="2">BNCC115425</strain>
    </source>
</reference>
<evidence type="ECO:0000313" key="2">
    <source>
        <dbReference type="EMBL" id="KAG9195177.1"/>
    </source>
</evidence>
<name>A0AAD4IHY5_9PLEO</name>
<dbReference type="Proteomes" id="UP001199106">
    <property type="component" value="Unassembled WGS sequence"/>
</dbReference>
<keyword evidence="3" id="KW-1185">Reference proteome</keyword>
<comment type="caution">
    <text evidence="2">The sequence shown here is derived from an EMBL/GenBank/DDBJ whole genome shotgun (WGS) entry which is preliminary data.</text>
</comment>
<organism evidence="2 3">
    <name type="scientific">Alternaria panax</name>
    <dbReference type="NCBI Taxonomy" id="48097"/>
    <lineage>
        <taxon>Eukaryota</taxon>
        <taxon>Fungi</taxon>
        <taxon>Dikarya</taxon>
        <taxon>Ascomycota</taxon>
        <taxon>Pezizomycotina</taxon>
        <taxon>Dothideomycetes</taxon>
        <taxon>Pleosporomycetidae</taxon>
        <taxon>Pleosporales</taxon>
        <taxon>Pleosporineae</taxon>
        <taxon>Pleosporaceae</taxon>
        <taxon>Alternaria</taxon>
        <taxon>Alternaria sect. Panax</taxon>
    </lineage>
</organism>
<evidence type="ECO:0000256" key="1">
    <source>
        <dbReference type="SAM" id="MobiDB-lite"/>
    </source>
</evidence>
<protein>
    <submittedName>
        <fullName evidence="2">Uncharacterized protein</fullName>
    </submittedName>
</protein>
<feature type="region of interest" description="Disordered" evidence="1">
    <location>
        <begin position="1"/>
        <end position="59"/>
    </location>
</feature>
<accession>A0AAD4IHY5</accession>
<evidence type="ECO:0000313" key="3">
    <source>
        <dbReference type="Proteomes" id="UP001199106"/>
    </source>
</evidence>